<proteinExistence type="predicted"/>
<evidence type="ECO:0000256" key="3">
    <source>
        <dbReference type="SAM" id="Phobius"/>
    </source>
</evidence>
<evidence type="ECO:0000256" key="2">
    <source>
        <dbReference type="ARBA" id="ARBA00023163"/>
    </source>
</evidence>
<dbReference type="InterPro" id="IPR027383">
    <property type="entry name" value="Znf_put"/>
</dbReference>
<evidence type="ECO:0000313" key="6">
    <source>
        <dbReference type="Proteomes" id="UP000192366"/>
    </source>
</evidence>
<evidence type="ECO:0000259" key="4">
    <source>
        <dbReference type="Pfam" id="PF13490"/>
    </source>
</evidence>
<dbReference type="Pfam" id="PF13490">
    <property type="entry name" value="zf-HC2"/>
    <property type="match status" value="1"/>
</dbReference>
<dbReference type="RefSeq" id="WP_083055583.1">
    <property type="nucleotide sequence ID" value="NZ_JACKVM010000008.1"/>
</dbReference>
<dbReference type="OrthoDB" id="5242431at2"/>
<gene>
    <name evidence="5" type="ORF">BST17_03795</name>
</gene>
<evidence type="ECO:0000256" key="1">
    <source>
        <dbReference type="ARBA" id="ARBA00023015"/>
    </source>
</evidence>
<dbReference type="Gene3D" id="1.10.10.1320">
    <property type="entry name" value="Anti-sigma factor, zinc-finger domain"/>
    <property type="match status" value="1"/>
</dbReference>
<dbReference type="STRING" id="564198.BST17_03795"/>
<reference evidence="5 6" key="1">
    <citation type="submission" date="2017-02" db="EMBL/GenBank/DDBJ databases">
        <title>The new phylogeny of genus Mycobacterium.</title>
        <authorList>
            <person name="Tortoli E."/>
            <person name="Trovato A."/>
            <person name="Cirillo D.M."/>
        </authorList>
    </citation>
    <scope>NUCLEOTIDE SEQUENCE [LARGE SCALE GENOMIC DNA]</scope>
    <source>
        <strain evidence="5 6">DSM 45578</strain>
    </source>
</reference>
<name>A0A1W9Z3L3_MYCBA</name>
<keyword evidence="2" id="KW-0804">Transcription</keyword>
<dbReference type="AlphaFoldDB" id="A0A1W9Z3L3"/>
<organism evidence="5 6">
    <name type="scientific">Mycolicibacterium bacteremicum</name>
    <name type="common">Mycobacterium bacteremicum</name>
    <dbReference type="NCBI Taxonomy" id="564198"/>
    <lineage>
        <taxon>Bacteria</taxon>
        <taxon>Bacillati</taxon>
        <taxon>Actinomycetota</taxon>
        <taxon>Actinomycetes</taxon>
        <taxon>Mycobacteriales</taxon>
        <taxon>Mycobacteriaceae</taxon>
        <taxon>Mycolicibacterium</taxon>
    </lineage>
</organism>
<keyword evidence="1" id="KW-0805">Transcription regulation</keyword>
<sequence>MTEFDVPAGDHDPYISWDAAYILGALSPAERREFEAHLTGCVHCRAAVGELTGMPALLGKLDPAEVQSLDTEPMPRPELRDQIVGRVRARRRRSRRLATAALGLVAALLVFALVAVIRPETVGLQPGSGQQPAMLEMVKVAQTPINAGIAVSGYSWGTRIDMACSYGDWGQRDAPPQNLGMVVVGRDGSRTQIATWLGLSGATALPSGNTPLRPSEIASVQLVSVDDGTVLLDRAL</sequence>
<accession>A0A1W9Z3L3</accession>
<keyword evidence="3" id="KW-0812">Transmembrane</keyword>
<feature type="domain" description="Putative zinc-finger" evidence="4">
    <location>
        <begin position="20"/>
        <end position="45"/>
    </location>
</feature>
<keyword evidence="6" id="KW-1185">Reference proteome</keyword>
<keyword evidence="3" id="KW-1133">Transmembrane helix</keyword>
<protein>
    <submittedName>
        <fullName evidence="5">Anti-sigma factor</fullName>
    </submittedName>
</protein>
<keyword evidence="3" id="KW-0472">Membrane</keyword>
<dbReference type="InterPro" id="IPR041916">
    <property type="entry name" value="Anti_sigma_zinc_sf"/>
</dbReference>
<evidence type="ECO:0000313" key="5">
    <source>
        <dbReference type="EMBL" id="ORA06769.1"/>
    </source>
</evidence>
<comment type="caution">
    <text evidence="5">The sequence shown here is derived from an EMBL/GenBank/DDBJ whole genome shotgun (WGS) entry which is preliminary data.</text>
</comment>
<feature type="transmembrane region" description="Helical" evidence="3">
    <location>
        <begin position="97"/>
        <end position="117"/>
    </location>
</feature>
<dbReference type="EMBL" id="MVHJ01000002">
    <property type="protein sequence ID" value="ORA06769.1"/>
    <property type="molecule type" value="Genomic_DNA"/>
</dbReference>
<dbReference type="Proteomes" id="UP000192366">
    <property type="component" value="Unassembled WGS sequence"/>
</dbReference>